<dbReference type="PANTHER" id="PTHR47926">
    <property type="entry name" value="PENTATRICOPEPTIDE REPEAT-CONTAINING PROTEIN"/>
    <property type="match status" value="1"/>
</dbReference>
<evidence type="ECO:0000256" key="1">
    <source>
        <dbReference type="ARBA" id="ARBA00022737"/>
    </source>
</evidence>
<dbReference type="NCBIfam" id="TIGR00756">
    <property type="entry name" value="PPR"/>
    <property type="match status" value="6"/>
</dbReference>
<dbReference type="EMBL" id="JAVIJP010000107">
    <property type="protein sequence ID" value="KAL3613967.1"/>
    <property type="molecule type" value="Genomic_DNA"/>
</dbReference>
<dbReference type="Pfam" id="PF20431">
    <property type="entry name" value="E_motif"/>
    <property type="match status" value="1"/>
</dbReference>
<evidence type="ECO:0000256" key="2">
    <source>
        <dbReference type="PROSITE-ProRule" id="PRU00708"/>
    </source>
</evidence>
<reference evidence="4" key="1">
    <citation type="journal article" date="2024" name="IScience">
        <title>Strigolactones Initiate the Formation of Haustorium-like Structures in Castilleja.</title>
        <authorList>
            <person name="Buerger M."/>
            <person name="Peterson D."/>
            <person name="Chory J."/>
        </authorList>
    </citation>
    <scope>NUCLEOTIDE SEQUENCE [LARGE SCALE GENOMIC DNA]</scope>
</reference>
<dbReference type="FunFam" id="1.25.40.10:FF:000442">
    <property type="entry name" value="Pentatricopeptide repeat-containing protein At3g49710"/>
    <property type="match status" value="2"/>
</dbReference>
<dbReference type="InterPro" id="IPR002885">
    <property type="entry name" value="PPR_rpt"/>
</dbReference>
<name>A0ABD3BAP7_9LAMI</name>
<dbReference type="InterPro" id="IPR046848">
    <property type="entry name" value="E_motif"/>
</dbReference>
<protein>
    <recommendedName>
        <fullName evidence="5">Pentatricopeptide repeat-containing protein</fullName>
    </recommendedName>
</protein>
<feature type="repeat" description="PPR" evidence="2">
    <location>
        <begin position="343"/>
        <end position="373"/>
    </location>
</feature>
<dbReference type="FunFam" id="1.25.40.10:FF:001093">
    <property type="entry name" value="Pentatricopeptide repeat-containing protein At2g34400"/>
    <property type="match status" value="1"/>
</dbReference>
<keyword evidence="1" id="KW-0677">Repeat</keyword>
<sequence length="595" mass="66899">MSPKKLIKHPCVIQNLLNLTSRGQLREAVDALSLSSSKGFSANSQIIASLIQQCADSKSIREGKRVHLHLKLTGSKRPSTLLSNNLINMYAKCGDHETARQVFDIMSVRNLYSWNNMLAGYANLGMVKAAQRLFDKMPEKDFVSWNTMVMAYLQTGRFNKALRSYIELRRLNIGYNEYSFAGALTACVKLRDLILAKQFHSQVFALGFLSNIVISSSILDVYAKCGELGEARRVFDEMLKRDVLAWTTLVSGYAQWGDMKSAHEVFDKMPEKNSVSWTALIKGYAHKGMGHNSLKLFKKMILLNVEPDQFTYSSCLFACGSIISSHPGMQLHSHMITAGIRPNVVVSSSLIDMYSKCGRLDFAKRVFDRIQDKHHVVLWNTMISALAHHGCGKQALKLFNDMLRLGLKPDSVTFLVVLNACSHSGLVKEGLCLFESMRGNYDITPGHEHYACLIDLLGRSGCFDEVMDLLRKMPFDPDERVWNALLGVCKIHGNLELGRIVAKHLVEVEPRSSAAYLLLSGIYAAVGRWECAQEVREIMRKRCVEKQEAISWLEIDRNLLQLGNKSDEFHCHPQKATSSILELLSDGRSLNSVQR</sequence>
<gene>
    <name evidence="3" type="ORF">CASFOL_042041</name>
</gene>
<dbReference type="PROSITE" id="PS51375">
    <property type="entry name" value="PPR"/>
    <property type="match status" value="5"/>
</dbReference>
<dbReference type="Proteomes" id="UP001632038">
    <property type="component" value="Unassembled WGS sequence"/>
</dbReference>
<keyword evidence="4" id="KW-1185">Reference proteome</keyword>
<dbReference type="AlphaFoldDB" id="A0ABD3BAP7"/>
<dbReference type="Gene3D" id="1.25.40.10">
    <property type="entry name" value="Tetratricopeptide repeat domain"/>
    <property type="match status" value="4"/>
</dbReference>
<feature type="repeat" description="PPR" evidence="2">
    <location>
        <begin position="211"/>
        <end position="245"/>
    </location>
</feature>
<evidence type="ECO:0000313" key="3">
    <source>
        <dbReference type="EMBL" id="KAL3613967.1"/>
    </source>
</evidence>
<comment type="caution">
    <text evidence="3">The sequence shown here is derived from an EMBL/GenBank/DDBJ whole genome shotgun (WGS) entry which is preliminary data.</text>
</comment>
<feature type="repeat" description="PPR" evidence="2">
    <location>
        <begin position="375"/>
        <end position="409"/>
    </location>
</feature>
<dbReference type="Pfam" id="PF13041">
    <property type="entry name" value="PPR_2"/>
    <property type="match status" value="2"/>
</dbReference>
<dbReference type="Pfam" id="PF01535">
    <property type="entry name" value="PPR"/>
    <property type="match status" value="6"/>
</dbReference>
<feature type="repeat" description="PPR" evidence="2">
    <location>
        <begin position="110"/>
        <end position="144"/>
    </location>
</feature>
<accession>A0ABD3BAP7</accession>
<evidence type="ECO:0008006" key="5">
    <source>
        <dbReference type="Google" id="ProtNLM"/>
    </source>
</evidence>
<dbReference type="InterPro" id="IPR046960">
    <property type="entry name" value="PPR_At4g14850-like_plant"/>
</dbReference>
<dbReference type="SUPFAM" id="SSF48452">
    <property type="entry name" value="TPR-like"/>
    <property type="match status" value="2"/>
</dbReference>
<proteinExistence type="predicted"/>
<feature type="repeat" description="PPR" evidence="2">
    <location>
        <begin position="273"/>
        <end position="307"/>
    </location>
</feature>
<dbReference type="PANTHER" id="PTHR47926:SF465">
    <property type="entry name" value="PENTATRICOPEPTIDE REPEAT (PPR-LIKE) SUPERFAMILY PROTEIN"/>
    <property type="match status" value="1"/>
</dbReference>
<evidence type="ECO:0000313" key="4">
    <source>
        <dbReference type="Proteomes" id="UP001632038"/>
    </source>
</evidence>
<organism evidence="3 4">
    <name type="scientific">Castilleja foliolosa</name>
    <dbReference type="NCBI Taxonomy" id="1961234"/>
    <lineage>
        <taxon>Eukaryota</taxon>
        <taxon>Viridiplantae</taxon>
        <taxon>Streptophyta</taxon>
        <taxon>Embryophyta</taxon>
        <taxon>Tracheophyta</taxon>
        <taxon>Spermatophyta</taxon>
        <taxon>Magnoliopsida</taxon>
        <taxon>eudicotyledons</taxon>
        <taxon>Gunneridae</taxon>
        <taxon>Pentapetalae</taxon>
        <taxon>asterids</taxon>
        <taxon>lamiids</taxon>
        <taxon>Lamiales</taxon>
        <taxon>Orobanchaceae</taxon>
        <taxon>Pedicularideae</taxon>
        <taxon>Castillejinae</taxon>
        <taxon>Castilleja</taxon>
    </lineage>
</organism>
<dbReference type="InterPro" id="IPR011990">
    <property type="entry name" value="TPR-like_helical_dom_sf"/>
</dbReference>